<keyword evidence="2" id="KW-1185">Reference proteome</keyword>
<protein>
    <submittedName>
        <fullName evidence="1">Uncharacterized protein</fullName>
    </submittedName>
</protein>
<evidence type="ECO:0000313" key="2">
    <source>
        <dbReference type="Proteomes" id="UP000887159"/>
    </source>
</evidence>
<gene>
    <name evidence="1" type="ORF">TNCV_3557131</name>
</gene>
<dbReference type="GO" id="GO:0003676">
    <property type="term" value="F:nucleic acid binding"/>
    <property type="evidence" value="ECO:0007669"/>
    <property type="project" value="InterPro"/>
</dbReference>
<organism evidence="1 2">
    <name type="scientific">Trichonephila clavipes</name>
    <name type="common">Golden silk orbweaver</name>
    <name type="synonym">Nephila clavipes</name>
    <dbReference type="NCBI Taxonomy" id="2585209"/>
    <lineage>
        <taxon>Eukaryota</taxon>
        <taxon>Metazoa</taxon>
        <taxon>Ecdysozoa</taxon>
        <taxon>Arthropoda</taxon>
        <taxon>Chelicerata</taxon>
        <taxon>Arachnida</taxon>
        <taxon>Araneae</taxon>
        <taxon>Araneomorphae</taxon>
        <taxon>Entelegynae</taxon>
        <taxon>Araneoidea</taxon>
        <taxon>Nephilidae</taxon>
        <taxon>Trichonephila</taxon>
    </lineage>
</organism>
<dbReference type="AlphaFoldDB" id="A0A8X7BI77"/>
<name>A0A8X7BI77_TRICX</name>
<reference evidence="1" key="1">
    <citation type="submission" date="2020-08" db="EMBL/GenBank/DDBJ databases">
        <title>Multicomponent nature underlies the extraordinary mechanical properties of spider dragline silk.</title>
        <authorList>
            <person name="Kono N."/>
            <person name="Nakamura H."/>
            <person name="Mori M."/>
            <person name="Yoshida Y."/>
            <person name="Ohtoshi R."/>
            <person name="Malay A.D."/>
            <person name="Moran D.A.P."/>
            <person name="Tomita M."/>
            <person name="Numata K."/>
            <person name="Arakawa K."/>
        </authorList>
    </citation>
    <scope>NUCLEOTIDE SEQUENCE</scope>
</reference>
<dbReference type="InterPro" id="IPR036397">
    <property type="entry name" value="RNaseH_sf"/>
</dbReference>
<evidence type="ECO:0000313" key="1">
    <source>
        <dbReference type="EMBL" id="GFY32205.1"/>
    </source>
</evidence>
<dbReference type="EMBL" id="BMAU01021402">
    <property type="protein sequence ID" value="GFY32205.1"/>
    <property type="molecule type" value="Genomic_DNA"/>
</dbReference>
<proteinExistence type="predicted"/>
<dbReference type="Gene3D" id="3.30.420.10">
    <property type="entry name" value="Ribonuclease H-like superfamily/Ribonuclease H"/>
    <property type="match status" value="1"/>
</dbReference>
<sequence>MNRYTNAELADIHFIQHLANGNKCDAVRLLWSKIPVPVCGCFPLQPVHTSPPRLNSDKYFVFQQDKLPELLTDVPVPVRHRMWFQQDEAPSHYGRCVRDH</sequence>
<comment type="caution">
    <text evidence="1">The sequence shown here is derived from an EMBL/GenBank/DDBJ whole genome shotgun (WGS) entry which is preliminary data.</text>
</comment>
<dbReference type="Proteomes" id="UP000887159">
    <property type="component" value="Unassembled WGS sequence"/>
</dbReference>
<accession>A0A8X7BI77</accession>